<keyword evidence="6 7" id="KW-0408">Iron</keyword>
<feature type="binding site" evidence="7">
    <location>
        <position position="238"/>
    </location>
    <ligand>
        <name>Fe cation</name>
        <dbReference type="ChEBI" id="CHEBI:24875"/>
        <label>1</label>
    </ligand>
</feature>
<comment type="cofactor">
    <cofactor evidence="7">
        <name>Fe cation</name>
        <dbReference type="ChEBI" id="CHEBI:24875"/>
    </cofactor>
    <text evidence="7">Binds 2 iron ions per subunit.</text>
</comment>
<dbReference type="EMBL" id="JAZGQO010000004">
    <property type="protein sequence ID" value="KAK6187702.1"/>
    <property type="molecule type" value="Genomic_DNA"/>
</dbReference>
<dbReference type="Gene3D" id="3.60.21.10">
    <property type="match status" value="1"/>
</dbReference>
<feature type="domain" description="Calcineurin-like phosphoesterase" evidence="9">
    <location>
        <begin position="35"/>
        <end position="239"/>
    </location>
</feature>
<organism evidence="10 11">
    <name type="scientific">Patella caerulea</name>
    <name type="common">Rayed Mediterranean limpet</name>
    <dbReference type="NCBI Taxonomy" id="87958"/>
    <lineage>
        <taxon>Eukaryota</taxon>
        <taxon>Metazoa</taxon>
        <taxon>Spiralia</taxon>
        <taxon>Lophotrochozoa</taxon>
        <taxon>Mollusca</taxon>
        <taxon>Gastropoda</taxon>
        <taxon>Patellogastropoda</taxon>
        <taxon>Patelloidea</taxon>
        <taxon>Patellidae</taxon>
        <taxon>Patella</taxon>
    </lineage>
</organism>
<dbReference type="Pfam" id="PF00149">
    <property type="entry name" value="Metallophos"/>
    <property type="match status" value="1"/>
</dbReference>
<dbReference type="PANTHER" id="PTHR10161:SF14">
    <property type="entry name" value="TARTRATE-RESISTANT ACID PHOSPHATASE TYPE 5"/>
    <property type="match status" value="1"/>
</dbReference>
<evidence type="ECO:0000313" key="10">
    <source>
        <dbReference type="EMBL" id="KAK6187702.1"/>
    </source>
</evidence>
<feature type="binding site" evidence="7">
    <location>
        <position position="118"/>
    </location>
    <ligand>
        <name>Fe cation</name>
        <dbReference type="ChEBI" id="CHEBI:24875"/>
        <label>2</label>
    </ligand>
</feature>
<keyword evidence="7" id="KW-0479">Metal-binding</keyword>
<evidence type="ECO:0000256" key="5">
    <source>
        <dbReference type="ARBA" id="ARBA00022801"/>
    </source>
</evidence>
<feature type="binding site" evidence="7">
    <location>
        <position position="236"/>
    </location>
    <ligand>
        <name>Fe cation</name>
        <dbReference type="ChEBI" id="CHEBI:24875"/>
        <label>2</label>
    </ligand>
</feature>
<dbReference type="PIRSF" id="PIRSF000898">
    <property type="entry name" value="Acid_Ptase_5"/>
    <property type="match status" value="1"/>
</dbReference>
<accession>A0AAN8K4A4</accession>
<evidence type="ECO:0000256" key="1">
    <source>
        <dbReference type="ARBA" id="ARBA00000032"/>
    </source>
</evidence>
<dbReference type="GO" id="GO:0046872">
    <property type="term" value="F:metal ion binding"/>
    <property type="evidence" value="ECO:0007669"/>
    <property type="project" value="UniProtKB-KW"/>
</dbReference>
<dbReference type="FunFam" id="3.60.21.10:FF:000062">
    <property type="entry name" value="Tartrate-resistant acid phosphatase type 5"/>
    <property type="match status" value="1"/>
</dbReference>
<dbReference type="InterPro" id="IPR004843">
    <property type="entry name" value="Calcineurin-like_PHP"/>
</dbReference>
<dbReference type="GO" id="GO:0003993">
    <property type="term" value="F:acid phosphatase activity"/>
    <property type="evidence" value="ECO:0007669"/>
    <property type="project" value="UniProtKB-UniRule"/>
</dbReference>
<keyword evidence="4" id="KW-0732">Signal</keyword>
<sequence length="323" mass="37312">MPVTLHIIQIHTFSFKYRLLVLKGYWRTDAYSHSLKFLVIGDWGGTDEIPYTTVEGVSTAKQMEKLAEKEHPEFVLALGDNFYYEGVKTVDDSRFQDTFENVYTSWALHIPWYLIAGNHDYYGNISAQIAYTKISKRWNFPDLYHLQSFTIPGTSDTIDILMIDTVLLCESHDTTERDIQWEWIERNLKNSDAKYLFTAGHHPIYSIGWHGGKDRLIDKLLPLLYKYRANGHFAGHDHSLQHLHTIQEKVTVDLIVSGAASYIDDNTDHMAAVPDNSLKFHYADKDSKGGFCFIDANSDRLKIRFVEANGDDLYQTIIYPRFI</sequence>
<gene>
    <name evidence="10" type="ORF">SNE40_005667</name>
</gene>
<evidence type="ECO:0000256" key="4">
    <source>
        <dbReference type="ARBA" id="ARBA00022729"/>
    </source>
</evidence>
<dbReference type="InterPro" id="IPR029052">
    <property type="entry name" value="Metallo-depent_PP-like"/>
</dbReference>
<feature type="binding site" evidence="7">
    <location>
        <position position="80"/>
    </location>
    <ligand>
        <name>Fe cation</name>
        <dbReference type="ChEBI" id="CHEBI:24875"/>
        <label>1</label>
    </ligand>
</feature>
<evidence type="ECO:0000256" key="8">
    <source>
        <dbReference type="PIRSR" id="PIRSR000898-3"/>
    </source>
</evidence>
<evidence type="ECO:0000259" key="9">
    <source>
        <dbReference type="Pfam" id="PF00149"/>
    </source>
</evidence>
<feature type="glycosylation site" description="N-linked (GlcNAc...) asparagine" evidence="8">
    <location>
        <position position="124"/>
    </location>
</feature>
<reference evidence="10 11" key="1">
    <citation type="submission" date="2024-01" db="EMBL/GenBank/DDBJ databases">
        <title>The genome of the rayed Mediterranean limpet Patella caerulea (Linnaeus, 1758).</title>
        <authorList>
            <person name="Anh-Thu Weber A."/>
            <person name="Halstead-Nussloch G."/>
        </authorList>
    </citation>
    <scope>NUCLEOTIDE SEQUENCE [LARGE SCALE GENOMIC DNA]</scope>
    <source>
        <strain evidence="10">AATW-2023a</strain>
        <tissue evidence="10">Whole specimen</tissue>
    </source>
</reference>
<keyword evidence="11" id="KW-1185">Reference proteome</keyword>
<feature type="binding site" evidence="7">
    <location>
        <position position="83"/>
    </location>
    <ligand>
        <name>Fe cation</name>
        <dbReference type="ChEBI" id="CHEBI:24875"/>
        <label>1</label>
    </ligand>
</feature>
<keyword evidence="5 6" id="KW-0378">Hydrolase</keyword>
<comment type="catalytic activity">
    <reaction evidence="1 6">
        <text>a phosphate monoester + H2O = an alcohol + phosphate</text>
        <dbReference type="Rhea" id="RHEA:15017"/>
        <dbReference type="ChEBI" id="CHEBI:15377"/>
        <dbReference type="ChEBI" id="CHEBI:30879"/>
        <dbReference type="ChEBI" id="CHEBI:43474"/>
        <dbReference type="ChEBI" id="CHEBI:67140"/>
        <dbReference type="EC" id="3.1.3.2"/>
    </reaction>
</comment>
<evidence type="ECO:0000256" key="3">
    <source>
        <dbReference type="ARBA" id="ARBA00015822"/>
    </source>
</evidence>
<dbReference type="InterPro" id="IPR051558">
    <property type="entry name" value="Metallophosphoesterase_PAP"/>
</dbReference>
<name>A0AAN8K4A4_PATCE</name>
<evidence type="ECO:0000313" key="11">
    <source>
        <dbReference type="Proteomes" id="UP001347796"/>
    </source>
</evidence>
<comment type="caution">
    <text evidence="10">The sequence shown here is derived from an EMBL/GenBank/DDBJ whole genome shotgun (WGS) entry which is preliminary data.</text>
</comment>
<dbReference type="EC" id="3.1.3.2" evidence="2 6"/>
<evidence type="ECO:0000256" key="7">
    <source>
        <dbReference type="PIRSR" id="PIRSR000898-1"/>
    </source>
</evidence>
<feature type="binding site" evidence="7">
    <location>
        <position position="201"/>
    </location>
    <ligand>
        <name>Fe cation</name>
        <dbReference type="ChEBI" id="CHEBI:24875"/>
        <label>2</label>
    </ligand>
</feature>
<dbReference type="Proteomes" id="UP001347796">
    <property type="component" value="Unassembled WGS sequence"/>
</dbReference>
<dbReference type="PANTHER" id="PTHR10161">
    <property type="entry name" value="TARTRATE-RESISTANT ACID PHOSPHATASE TYPE 5"/>
    <property type="match status" value="1"/>
</dbReference>
<dbReference type="SUPFAM" id="SSF56300">
    <property type="entry name" value="Metallo-dependent phosphatases"/>
    <property type="match status" value="1"/>
</dbReference>
<evidence type="ECO:0000256" key="2">
    <source>
        <dbReference type="ARBA" id="ARBA00012646"/>
    </source>
</evidence>
<dbReference type="AlphaFoldDB" id="A0AAN8K4A4"/>
<proteinExistence type="predicted"/>
<feature type="binding site" evidence="7">
    <location>
        <position position="42"/>
    </location>
    <ligand>
        <name>Fe cation</name>
        <dbReference type="ChEBI" id="CHEBI:24875"/>
        <label>1</label>
    </ligand>
</feature>
<evidence type="ECO:0000256" key="6">
    <source>
        <dbReference type="PIRNR" id="PIRNR000898"/>
    </source>
</evidence>
<feature type="binding site" evidence="7">
    <location>
        <position position="80"/>
    </location>
    <ligand>
        <name>Fe cation</name>
        <dbReference type="ChEBI" id="CHEBI:24875"/>
        <label>2</label>
    </ligand>
</feature>
<dbReference type="CDD" id="cd07378">
    <property type="entry name" value="MPP_ACP5"/>
    <property type="match status" value="1"/>
</dbReference>
<protein>
    <recommendedName>
        <fullName evidence="3 6">Tartrate-resistant acid phosphatase type 5</fullName>
        <ecNumber evidence="2 6">3.1.3.2</ecNumber>
    </recommendedName>
</protein>
<dbReference type="InterPro" id="IPR024927">
    <property type="entry name" value="Acid_PPase"/>
</dbReference>